<dbReference type="EMBL" id="JAFCMP010000519">
    <property type="protein sequence ID" value="KAG5178013.1"/>
    <property type="molecule type" value="Genomic_DNA"/>
</dbReference>
<name>A0A836CAK8_9STRA</name>
<accession>A0A836CAK8</accession>
<feature type="region of interest" description="Disordered" evidence="1">
    <location>
        <begin position="141"/>
        <end position="218"/>
    </location>
</feature>
<proteinExistence type="predicted"/>
<gene>
    <name evidence="2" type="ORF">JKP88DRAFT_248471</name>
</gene>
<dbReference type="AlphaFoldDB" id="A0A836CAK8"/>
<sequence>MASADRQFHTIAIHQLNPKVALANHARAKHNLQSVSKCMHALELSWASTSSLHYPPPLSDVSIVSPLLCDTRAVRPPRRRPGPPRLHRDCGDDTWWLTKPDGGIAGGSSIKWSTSRGPGSVYSECSDIAVSLAYLARAAQNHVDGSDRPRPIAGRASRRAAPPQQRQQQWPSYQQADWATCAPTTRARTAPANPRARFEDRRGKWSARPRTSAQAHHYRPRIASNSLPALGCLASGPTESMQTANMPACAASLTCRPMTSGYRRDVAERDCTLGALPLKEKFVTDQESRAHQRHLEQQIRQDVVRLTRVLRQLMYGDAEHSSEI</sequence>
<comment type="caution">
    <text evidence="2">The sequence shown here is derived from an EMBL/GenBank/DDBJ whole genome shotgun (WGS) entry which is preliminary data.</text>
</comment>
<keyword evidence="3" id="KW-1185">Reference proteome</keyword>
<evidence type="ECO:0000256" key="1">
    <source>
        <dbReference type="SAM" id="MobiDB-lite"/>
    </source>
</evidence>
<evidence type="ECO:0000313" key="2">
    <source>
        <dbReference type="EMBL" id="KAG5178013.1"/>
    </source>
</evidence>
<organism evidence="2 3">
    <name type="scientific">Tribonema minus</name>
    <dbReference type="NCBI Taxonomy" id="303371"/>
    <lineage>
        <taxon>Eukaryota</taxon>
        <taxon>Sar</taxon>
        <taxon>Stramenopiles</taxon>
        <taxon>Ochrophyta</taxon>
        <taxon>PX clade</taxon>
        <taxon>Xanthophyceae</taxon>
        <taxon>Tribonematales</taxon>
        <taxon>Tribonemataceae</taxon>
        <taxon>Tribonema</taxon>
    </lineage>
</organism>
<evidence type="ECO:0000313" key="3">
    <source>
        <dbReference type="Proteomes" id="UP000664859"/>
    </source>
</evidence>
<dbReference type="Proteomes" id="UP000664859">
    <property type="component" value="Unassembled WGS sequence"/>
</dbReference>
<feature type="compositionally biased region" description="Low complexity" evidence="1">
    <location>
        <begin position="151"/>
        <end position="195"/>
    </location>
</feature>
<reference evidence="2" key="1">
    <citation type="submission" date="2021-02" db="EMBL/GenBank/DDBJ databases">
        <title>First Annotated Genome of the Yellow-green Alga Tribonema minus.</title>
        <authorList>
            <person name="Mahan K.M."/>
        </authorList>
    </citation>
    <scope>NUCLEOTIDE SEQUENCE</scope>
    <source>
        <strain evidence="2">UTEX B ZZ1240</strain>
    </source>
</reference>
<protein>
    <submittedName>
        <fullName evidence="2">Uncharacterized protein</fullName>
    </submittedName>
</protein>